<dbReference type="Proteomes" id="UP000017836">
    <property type="component" value="Unassembled WGS sequence"/>
</dbReference>
<dbReference type="SUPFAM" id="SSF51197">
    <property type="entry name" value="Clavaminate synthase-like"/>
    <property type="match status" value="1"/>
</dbReference>
<dbReference type="EMBL" id="KI392062">
    <property type="protein sequence ID" value="ERN19971.1"/>
    <property type="molecule type" value="Genomic_DNA"/>
</dbReference>
<organism evidence="3 4">
    <name type="scientific">Amborella trichopoda</name>
    <dbReference type="NCBI Taxonomy" id="13333"/>
    <lineage>
        <taxon>Eukaryota</taxon>
        <taxon>Viridiplantae</taxon>
        <taxon>Streptophyta</taxon>
        <taxon>Embryophyta</taxon>
        <taxon>Tracheophyta</taxon>
        <taxon>Spermatophyta</taxon>
        <taxon>Magnoliopsida</taxon>
        <taxon>Amborellales</taxon>
        <taxon>Amborellaceae</taxon>
        <taxon>Amborella</taxon>
    </lineage>
</organism>
<reference evidence="4" key="1">
    <citation type="journal article" date="2013" name="Science">
        <title>The Amborella genome and the evolution of flowering plants.</title>
        <authorList>
            <consortium name="Amborella Genome Project"/>
        </authorList>
    </citation>
    <scope>NUCLEOTIDE SEQUENCE [LARGE SCALE GENOMIC DNA]</scope>
</reference>
<feature type="domain" description="TauD/TfdA-like" evidence="2">
    <location>
        <begin position="39"/>
        <end position="165"/>
    </location>
</feature>
<dbReference type="Gene3D" id="3.60.130.10">
    <property type="entry name" value="Clavaminate synthase-like"/>
    <property type="match status" value="1"/>
</dbReference>
<dbReference type="OMA" id="RAMDSFI"/>
<dbReference type="OrthoDB" id="408743at2759"/>
<dbReference type="InterPro" id="IPR050411">
    <property type="entry name" value="AlphaKG_dependent_hydroxylases"/>
</dbReference>
<dbReference type="eggNOG" id="ENOG502SNHI">
    <property type="taxonomic scope" value="Eukaryota"/>
</dbReference>
<dbReference type="AlphaFoldDB" id="U5D2X9"/>
<gene>
    <name evidence="3" type="ORF">AMTR_s00071p00133840</name>
</gene>
<dbReference type="GO" id="GO:0016491">
    <property type="term" value="F:oxidoreductase activity"/>
    <property type="evidence" value="ECO:0007669"/>
    <property type="project" value="UniProtKB-KW"/>
</dbReference>
<keyword evidence="4" id="KW-1185">Reference proteome</keyword>
<accession>U5D2X9</accession>
<dbReference type="InterPro" id="IPR042098">
    <property type="entry name" value="TauD-like_sf"/>
</dbReference>
<dbReference type="HOGENOM" id="CLU_044153_0_0_1"/>
<dbReference type="InterPro" id="IPR003819">
    <property type="entry name" value="TauD/TfdA-like"/>
</dbReference>
<dbReference type="Pfam" id="PF02668">
    <property type="entry name" value="TauD"/>
    <property type="match status" value="2"/>
</dbReference>
<dbReference type="STRING" id="13333.U5D2X9"/>
<proteinExistence type="predicted"/>
<dbReference type="PANTHER" id="PTHR10696:SF21">
    <property type="entry name" value="TAUD_TFDA-LIKE DOMAIN-CONTAINING PROTEIN"/>
    <property type="match status" value="1"/>
</dbReference>
<dbReference type="KEGG" id="atr:18448374"/>
<dbReference type="PANTHER" id="PTHR10696">
    <property type="entry name" value="GAMMA-BUTYROBETAINE HYDROXYLASE-RELATED"/>
    <property type="match status" value="1"/>
</dbReference>
<evidence type="ECO:0000313" key="3">
    <source>
        <dbReference type="EMBL" id="ERN19971.1"/>
    </source>
</evidence>
<evidence type="ECO:0000313" key="4">
    <source>
        <dbReference type="Proteomes" id="UP000017836"/>
    </source>
</evidence>
<dbReference type="Gramene" id="ERN19971">
    <property type="protein sequence ID" value="ERN19971"/>
    <property type="gene ID" value="AMTR_s00071p00133840"/>
</dbReference>
<protein>
    <recommendedName>
        <fullName evidence="2">TauD/TfdA-like domain-containing protein</fullName>
    </recommendedName>
</protein>
<sequence>MGFVEEKIKEGKGFGNLVFPRTLHPSHTCEKGATHLVEAIKANGEWLREQVRSHGAILFRGFEMWSPEEFRSVVEAFGWENMDYMGATTRVKVADRVYTANEAPLNQLINFHHEMALMKDFPSKIFFFCSEPPPEGGETSIVLSHVVVEKMEEAMPEFVSKLENVGAVLRLKTAKENSSEKVVSKTWQWLLQTEDKVEARRRAQLKVGCSSLEFLDDGTAEFVYGPLNPIRTYEGKRAWFYPILGYTNNPEDIDVHFGDGTPLPVGALEIYRKILDVNSVDLQWQKGDVLVVDNLSVQHARRPGKPPRVILVSICK</sequence>
<feature type="domain" description="TauD/TfdA-like" evidence="2">
    <location>
        <begin position="252"/>
        <end position="309"/>
    </location>
</feature>
<keyword evidence="1" id="KW-0560">Oxidoreductase</keyword>
<evidence type="ECO:0000259" key="2">
    <source>
        <dbReference type="Pfam" id="PF02668"/>
    </source>
</evidence>
<name>U5D2X9_AMBTC</name>
<evidence type="ECO:0000256" key="1">
    <source>
        <dbReference type="ARBA" id="ARBA00023002"/>
    </source>
</evidence>